<dbReference type="Pfam" id="PF25543">
    <property type="entry name" value="zf-CCCH_tandem"/>
    <property type="match status" value="1"/>
</dbReference>
<keyword evidence="1" id="KW-0862">Zinc</keyword>
<evidence type="ECO:0000313" key="6">
    <source>
        <dbReference type="Proteomes" id="UP000777438"/>
    </source>
</evidence>
<keyword evidence="6" id="KW-1185">Reference proteome</keyword>
<dbReference type="Proteomes" id="UP000777438">
    <property type="component" value="Unassembled WGS sequence"/>
</dbReference>
<dbReference type="InterPro" id="IPR000571">
    <property type="entry name" value="Znf_CCCH"/>
</dbReference>
<dbReference type="OrthoDB" id="2270193at2759"/>
<dbReference type="AlphaFoldDB" id="A0A9P8W6W1"/>
<feature type="domain" description="C3H1-type" evidence="4">
    <location>
        <begin position="286"/>
        <end position="312"/>
    </location>
</feature>
<dbReference type="PROSITE" id="PS50103">
    <property type="entry name" value="ZF_C3H1"/>
    <property type="match status" value="1"/>
</dbReference>
<feature type="compositionally biased region" description="Polar residues" evidence="3">
    <location>
        <begin position="314"/>
        <end position="345"/>
    </location>
</feature>
<gene>
    <name evidence="5" type="ORF">B0T10DRAFT_47210</name>
</gene>
<name>A0A9P8W6W1_9HYPO</name>
<sequence>MLPDETIESAAEQLAEYRRNDALSDILERYATLIEHYRRLKSDYEEEREGRERYKQLARGQERNPFALVVIDGDGYVFDESFVGAGEEGGSRAAKQLNDSIKMSLRRKGLEGCEVMIRVYADLVGLSKCLYKNGLCGAEKRSLAPFTSGFNRSYGLTDFVDAGELKENADFKLKAMLRLYADNTQCKHIYFAACHDVGYVSDLTPYRGNSERFTLVRTPSARFHLEFNKLGMNVEDFPGVFRSTPLISVASAPGQTKKNASMSVSKFSAQISSNHAQQPRATSPVNGNKICQYNAMGKCRYGSSCRLAHIDSKSSQLNRNGSPPSYKSQNWRSDNDGTSPINRTSGIFAPGNDIASLPRPHDIPEDHIAVNEHQERLDAYIVPPTPDILRRIKPSPGQRKLCNQKQLTGYCPNEECEFDHTPIPDELKPALEALSRSVPCPKRGNCRKLNCVFGHVCQRLDCKRRGGKAYCRFPPSMCMADFTVDGYVPAVTTVTTDPSTVGWEDEHDHEQDHDGDANGLSFEGEDEGASI</sequence>
<feature type="coiled-coil region" evidence="2">
    <location>
        <begin position="27"/>
        <end position="57"/>
    </location>
</feature>
<proteinExistence type="predicted"/>
<evidence type="ECO:0000256" key="2">
    <source>
        <dbReference type="SAM" id="Coils"/>
    </source>
</evidence>
<evidence type="ECO:0000256" key="1">
    <source>
        <dbReference type="PROSITE-ProRule" id="PRU00723"/>
    </source>
</evidence>
<dbReference type="Gene3D" id="4.10.1000.10">
    <property type="entry name" value="Zinc finger, CCCH-type"/>
    <property type="match status" value="1"/>
</dbReference>
<dbReference type="PANTHER" id="PTHR37543:SF1">
    <property type="entry name" value="CCCH ZINC FINGER DNA BINDING PROTEIN (AFU_ORTHOLOGUE AFUA_5G12760)"/>
    <property type="match status" value="1"/>
</dbReference>
<dbReference type="InterPro" id="IPR057683">
    <property type="entry name" value="DUF7923"/>
</dbReference>
<evidence type="ECO:0000313" key="5">
    <source>
        <dbReference type="EMBL" id="KAH6889130.1"/>
    </source>
</evidence>
<evidence type="ECO:0000259" key="4">
    <source>
        <dbReference type="PROSITE" id="PS50103"/>
    </source>
</evidence>
<feature type="region of interest" description="Disordered" evidence="3">
    <location>
        <begin position="498"/>
        <end position="531"/>
    </location>
</feature>
<protein>
    <recommendedName>
        <fullName evidence="4">C3H1-type domain-containing protein</fullName>
    </recommendedName>
</protein>
<keyword evidence="2" id="KW-0175">Coiled coil</keyword>
<reference evidence="5 6" key="1">
    <citation type="journal article" date="2021" name="Nat. Commun.">
        <title>Genetic determinants of endophytism in the Arabidopsis root mycobiome.</title>
        <authorList>
            <person name="Mesny F."/>
            <person name="Miyauchi S."/>
            <person name="Thiergart T."/>
            <person name="Pickel B."/>
            <person name="Atanasova L."/>
            <person name="Karlsson M."/>
            <person name="Huettel B."/>
            <person name="Barry K.W."/>
            <person name="Haridas S."/>
            <person name="Chen C."/>
            <person name="Bauer D."/>
            <person name="Andreopoulos W."/>
            <person name="Pangilinan J."/>
            <person name="LaButti K."/>
            <person name="Riley R."/>
            <person name="Lipzen A."/>
            <person name="Clum A."/>
            <person name="Drula E."/>
            <person name="Henrissat B."/>
            <person name="Kohler A."/>
            <person name="Grigoriev I.V."/>
            <person name="Martin F.M."/>
            <person name="Hacquard S."/>
        </authorList>
    </citation>
    <scope>NUCLEOTIDE SEQUENCE [LARGE SCALE GENOMIC DNA]</scope>
    <source>
        <strain evidence="5 6">MPI-CAGE-CH-0241</strain>
    </source>
</reference>
<keyword evidence="1" id="KW-0479">Metal-binding</keyword>
<comment type="caution">
    <text evidence="5">The sequence shown here is derived from an EMBL/GenBank/DDBJ whole genome shotgun (WGS) entry which is preliminary data.</text>
</comment>
<feature type="region of interest" description="Disordered" evidence="3">
    <location>
        <begin position="314"/>
        <end position="349"/>
    </location>
</feature>
<keyword evidence="1" id="KW-0863">Zinc-finger</keyword>
<feature type="compositionally biased region" description="Basic and acidic residues" evidence="3">
    <location>
        <begin position="504"/>
        <end position="516"/>
    </location>
</feature>
<dbReference type="GO" id="GO:0008270">
    <property type="term" value="F:zinc ion binding"/>
    <property type="evidence" value="ECO:0007669"/>
    <property type="project" value="UniProtKB-KW"/>
</dbReference>
<dbReference type="PANTHER" id="PTHR37543">
    <property type="entry name" value="CCCH ZINC FINGER DNA BINDING PROTEIN (AFU_ORTHOLOGUE AFUA_5G12760)"/>
    <property type="match status" value="1"/>
</dbReference>
<dbReference type="Pfam" id="PF25540">
    <property type="entry name" value="DUF7923"/>
    <property type="match status" value="1"/>
</dbReference>
<accession>A0A9P8W6W1</accession>
<dbReference type="Pfam" id="PF25542">
    <property type="entry name" value="zf-CCCH_12"/>
    <property type="match status" value="1"/>
</dbReference>
<organism evidence="5 6">
    <name type="scientific">Thelonectria olida</name>
    <dbReference type="NCBI Taxonomy" id="1576542"/>
    <lineage>
        <taxon>Eukaryota</taxon>
        <taxon>Fungi</taxon>
        <taxon>Dikarya</taxon>
        <taxon>Ascomycota</taxon>
        <taxon>Pezizomycotina</taxon>
        <taxon>Sordariomycetes</taxon>
        <taxon>Hypocreomycetidae</taxon>
        <taxon>Hypocreales</taxon>
        <taxon>Nectriaceae</taxon>
        <taxon>Thelonectria</taxon>
    </lineage>
</organism>
<feature type="zinc finger region" description="C3H1-type" evidence="1">
    <location>
        <begin position="286"/>
        <end position="312"/>
    </location>
</feature>
<dbReference type="SMART" id="SM00356">
    <property type="entry name" value="ZnF_C3H1"/>
    <property type="match status" value="3"/>
</dbReference>
<dbReference type="InterPro" id="IPR057654">
    <property type="entry name" value="Znf-CCCH_tandem"/>
</dbReference>
<evidence type="ECO:0000256" key="3">
    <source>
        <dbReference type="SAM" id="MobiDB-lite"/>
    </source>
</evidence>
<dbReference type="EMBL" id="JAGPYM010000011">
    <property type="protein sequence ID" value="KAH6889130.1"/>
    <property type="molecule type" value="Genomic_DNA"/>
</dbReference>